<feature type="region of interest" description="Disordered" evidence="1">
    <location>
        <begin position="496"/>
        <end position="548"/>
    </location>
</feature>
<dbReference type="Gene3D" id="2.60.40.640">
    <property type="match status" value="1"/>
</dbReference>
<feature type="compositionally biased region" description="Low complexity" evidence="1">
    <location>
        <begin position="124"/>
        <end position="136"/>
    </location>
</feature>
<accession>A0A0N0DW95</accession>
<feature type="compositionally biased region" description="Basic and acidic residues" evidence="1">
    <location>
        <begin position="314"/>
        <end position="331"/>
    </location>
</feature>
<dbReference type="PANTHER" id="PTHR11188:SF17">
    <property type="entry name" value="FI21816P1"/>
    <property type="match status" value="1"/>
</dbReference>
<feature type="region of interest" description="Disordered" evidence="1">
    <location>
        <begin position="109"/>
        <end position="144"/>
    </location>
</feature>
<dbReference type="OrthoDB" id="2333384at2759"/>
<dbReference type="GO" id="GO:0015031">
    <property type="term" value="P:protein transport"/>
    <property type="evidence" value="ECO:0007669"/>
    <property type="project" value="TreeGrafter"/>
</dbReference>
<dbReference type="EMBL" id="LGTL01000006">
    <property type="protein sequence ID" value="KPA81468.1"/>
    <property type="molecule type" value="Genomic_DNA"/>
</dbReference>
<dbReference type="Proteomes" id="UP000037923">
    <property type="component" value="Unassembled WGS sequence"/>
</dbReference>
<keyword evidence="3" id="KW-1185">Reference proteome</keyword>
<feature type="region of interest" description="Disordered" evidence="1">
    <location>
        <begin position="314"/>
        <end position="463"/>
    </location>
</feature>
<dbReference type="InterPro" id="IPR014752">
    <property type="entry name" value="Arrestin-like_C"/>
</dbReference>
<dbReference type="PANTHER" id="PTHR11188">
    <property type="entry name" value="ARRESTIN DOMAIN CONTAINING PROTEIN"/>
    <property type="match status" value="1"/>
</dbReference>
<dbReference type="GO" id="GO:0005737">
    <property type="term" value="C:cytoplasm"/>
    <property type="evidence" value="ECO:0007669"/>
    <property type="project" value="TreeGrafter"/>
</dbReference>
<comment type="caution">
    <text evidence="2">The sequence shown here is derived from an EMBL/GenBank/DDBJ whole genome shotgun (WGS) entry which is preliminary data.</text>
</comment>
<dbReference type="GeneID" id="26904116"/>
<feature type="compositionally biased region" description="Low complexity" evidence="1">
    <location>
        <begin position="423"/>
        <end position="436"/>
    </location>
</feature>
<feature type="compositionally biased region" description="Basic and acidic residues" evidence="1">
    <location>
        <begin position="518"/>
        <end position="531"/>
    </location>
</feature>
<evidence type="ECO:0000313" key="3">
    <source>
        <dbReference type="Proteomes" id="UP000037923"/>
    </source>
</evidence>
<dbReference type="VEuPathDB" id="TriTrypDB:LpyrH10_06_1950"/>
<feature type="compositionally biased region" description="Basic and acidic residues" evidence="1">
    <location>
        <begin position="357"/>
        <end position="374"/>
    </location>
</feature>
<feature type="region of interest" description="Disordered" evidence="1">
    <location>
        <begin position="834"/>
        <end position="853"/>
    </location>
</feature>
<feature type="compositionally biased region" description="Polar residues" evidence="1">
    <location>
        <begin position="834"/>
        <end position="843"/>
    </location>
</feature>
<reference evidence="2 3" key="1">
    <citation type="submission" date="2015-07" db="EMBL/GenBank/DDBJ databases">
        <title>High-quality genome of monoxenous trypanosomatid Leptomonas pyrrhocoris.</title>
        <authorList>
            <person name="Flegontov P."/>
            <person name="Butenko A."/>
            <person name="Firsov S."/>
            <person name="Vlcek C."/>
            <person name="Logacheva M.D."/>
            <person name="Field M."/>
            <person name="Filatov D."/>
            <person name="Flegontova O."/>
            <person name="Gerasimov E."/>
            <person name="Jackson A.P."/>
            <person name="Kelly S."/>
            <person name="Opperdoes F."/>
            <person name="O'Reilly A."/>
            <person name="Votypka J."/>
            <person name="Yurchenko V."/>
            <person name="Lukes J."/>
        </authorList>
    </citation>
    <scope>NUCLEOTIDE SEQUENCE [LARGE SCALE GENOMIC DNA]</scope>
    <source>
        <strain evidence="2">H10</strain>
    </source>
</reference>
<proteinExistence type="predicted"/>
<evidence type="ECO:0000256" key="1">
    <source>
        <dbReference type="SAM" id="MobiDB-lite"/>
    </source>
</evidence>
<gene>
    <name evidence="2" type="ORF">ABB37_03825</name>
</gene>
<dbReference type="InterPro" id="IPR050357">
    <property type="entry name" value="Arrestin_domain-protein"/>
</dbReference>
<dbReference type="OMA" id="QRWYQLH"/>
<protein>
    <recommendedName>
        <fullName evidence="4">Arrestin-like N-terminal domain-containing protein</fullName>
    </recommendedName>
</protein>
<evidence type="ECO:0000313" key="2">
    <source>
        <dbReference type="EMBL" id="KPA81468.1"/>
    </source>
</evidence>
<feature type="compositionally biased region" description="Acidic residues" evidence="1">
    <location>
        <begin position="382"/>
        <end position="394"/>
    </location>
</feature>
<sequence length="853" mass="93573">MFRRRNAERAKMEPEMCVLLRCPARYPGDVLQGVAIVDFASPVDLLTLQVCLSGEERTSLGGLLLTDKNPEARRTLYYEQFVTLRGVDHDALQQRRDLLGRRHTVVSQDALLRKSTPSAPPPSNNTNSGTNGTGASLPDVPSKESSLCDLSPSIINAAAGAGGTVHLVPGTYSFPFKVTLPDSLPPSRELLRPREGTSVLRYRAVATMILGGGKVYTVETPFRVNTLPVQIQRWFELHNDEQNGSDASVRDEAEMGAPGLEGGAARLGLKSRLMSSPGTTSADAADREHEVACQRRIRHYRQFPEQKLMAERAEYEKRAEAREGKKEEKGDGSPSPQTVHDLVDSGRQNNRKARPKTYRERRARQEAADSRSVDDNEGNGTAEEEERGEEEEMGDEVRAFALDEEESEATSSPEAAKPLLSRAAGHSLAANAGADATNITKERKKKHRHHRKGSDAANGVNGSAMLESNVDQLDFTPPGETLVPISAHMAVRQSVDTGATSPGDAAAASHKKSSRRKGGQDERGEEDEKKSQGTQAHRRRPRFVPPPWNQEFDISLRGGFLRTGKVKVKMSLRSPLISVGHGRVMVKLLVDNSEGGGNITKVKYSLITRCYIRTKTEVYNYHVDSAELITDVNIEKGTIVAIPEEEVLVPESTPLTLLTEGMGTMTFLNVRFYVGTAFKTFSKSVETEVVLVSGQDSQNNSRRLLCWTCFYRRRNNQVARELTVHPPTVNLSEQNAKMRVMPAAELDNPTVSFGNSNNGTDASSMAPSAMSRSLVIMRKSRRVSKDAPSLDARRLASALNYDEVIFVPPVNDDDFAGPSGHVDPMAMLNPFAMPSTNVGSTLPSAEKDDYEQQ</sequence>
<feature type="compositionally biased region" description="Basic residues" evidence="1">
    <location>
        <begin position="442"/>
        <end position="452"/>
    </location>
</feature>
<name>A0A0N0DW95_LEPPY</name>
<organism evidence="2 3">
    <name type="scientific">Leptomonas pyrrhocoris</name>
    <name type="common">Firebug parasite</name>
    <dbReference type="NCBI Taxonomy" id="157538"/>
    <lineage>
        <taxon>Eukaryota</taxon>
        <taxon>Discoba</taxon>
        <taxon>Euglenozoa</taxon>
        <taxon>Kinetoplastea</taxon>
        <taxon>Metakinetoplastina</taxon>
        <taxon>Trypanosomatida</taxon>
        <taxon>Trypanosomatidae</taxon>
        <taxon>Leishmaniinae</taxon>
        <taxon>Leptomonas</taxon>
    </lineage>
</organism>
<dbReference type="RefSeq" id="XP_015659907.1">
    <property type="nucleotide sequence ID" value="XM_015801287.1"/>
</dbReference>
<evidence type="ECO:0008006" key="4">
    <source>
        <dbReference type="Google" id="ProtNLM"/>
    </source>
</evidence>
<dbReference type="AlphaFoldDB" id="A0A0N0DW95"/>